<dbReference type="InterPro" id="IPR009057">
    <property type="entry name" value="Homeodomain-like_sf"/>
</dbReference>
<evidence type="ECO:0000256" key="2">
    <source>
        <dbReference type="PROSITE-ProRule" id="PRU00335"/>
    </source>
</evidence>
<dbReference type="PROSITE" id="PS50977">
    <property type="entry name" value="HTH_TETR_2"/>
    <property type="match status" value="1"/>
</dbReference>
<keyword evidence="1 2" id="KW-0238">DNA-binding</keyword>
<dbReference type="InterPro" id="IPR001647">
    <property type="entry name" value="HTH_TetR"/>
</dbReference>
<dbReference type="PANTHER" id="PTHR43479">
    <property type="entry name" value="ACREF/ENVCD OPERON REPRESSOR-RELATED"/>
    <property type="match status" value="1"/>
</dbReference>
<dbReference type="Pfam" id="PF14278">
    <property type="entry name" value="TetR_C_8"/>
    <property type="match status" value="1"/>
</dbReference>
<evidence type="ECO:0000313" key="5">
    <source>
        <dbReference type="Proteomes" id="UP001596378"/>
    </source>
</evidence>
<feature type="DNA-binding region" description="H-T-H motif" evidence="2">
    <location>
        <begin position="33"/>
        <end position="52"/>
    </location>
</feature>
<feature type="domain" description="HTH tetR-type" evidence="3">
    <location>
        <begin position="10"/>
        <end position="70"/>
    </location>
</feature>
<organism evidence="4 5">
    <name type="scientific">Cohnella cellulosilytica</name>
    <dbReference type="NCBI Taxonomy" id="986710"/>
    <lineage>
        <taxon>Bacteria</taxon>
        <taxon>Bacillati</taxon>
        <taxon>Bacillota</taxon>
        <taxon>Bacilli</taxon>
        <taxon>Bacillales</taxon>
        <taxon>Paenibacillaceae</taxon>
        <taxon>Cohnella</taxon>
    </lineage>
</organism>
<gene>
    <name evidence="4" type="ORF">ACFQMJ_18800</name>
</gene>
<sequence>MVKKTDRRQIRTKQLLRQALLECIEEKGIDHVTVTDVAERANLNRGTFYLHYRDVPDMLDTLMNERFEQVFSLVRLLDPRELSQYAFAGEPYPKVLAIFEEVLRNADFFKVMLGPKGELSYAMQFRNLMSSHLFSKLEYIMPEGAPTLVPREYLVAYMTAANFGMVLHWIQNGFRETPYQMALIATQLVNHGPIVSSGIRTVPRIEAPNDAPGS</sequence>
<dbReference type="InterPro" id="IPR039532">
    <property type="entry name" value="TetR_C_Firmicutes"/>
</dbReference>
<dbReference type="Pfam" id="PF00440">
    <property type="entry name" value="TetR_N"/>
    <property type="match status" value="1"/>
</dbReference>
<dbReference type="Proteomes" id="UP001596378">
    <property type="component" value="Unassembled WGS sequence"/>
</dbReference>
<dbReference type="PANTHER" id="PTHR43479:SF7">
    <property type="entry name" value="TETR-FAMILY TRANSCRIPTIONAL REGULATOR"/>
    <property type="match status" value="1"/>
</dbReference>
<keyword evidence="5" id="KW-1185">Reference proteome</keyword>
<evidence type="ECO:0000313" key="4">
    <source>
        <dbReference type="EMBL" id="MFC7150586.1"/>
    </source>
</evidence>
<protein>
    <submittedName>
        <fullName evidence="4">TetR/AcrR family transcriptional regulator C-terminal domain-containing protein</fullName>
    </submittedName>
</protein>
<name>A0ABW2FER2_9BACL</name>
<proteinExistence type="predicted"/>
<comment type="caution">
    <text evidence="4">The sequence shown here is derived from an EMBL/GenBank/DDBJ whole genome shotgun (WGS) entry which is preliminary data.</text>
</comment>
<dbReference type="RefSeq" id="WP_378052974.1">
    <property type="nucleotide sequence ID" value="NZ_JBHMDN010000069.1"/>
</dbReference>
<dbReference type="EMBL" id="JBHTAI010000011">
    <property type="protein sequence ID" value="MFC7150586.1"/>
    <property type="molecule type" value="Genomic_DNA"/>
</dbReference>
<evidence type="ECO:0000256" key="1">
    <source>
        <dbReference type="ARBA" id="ARBA00023125"/>
    </source>
</evidence>
<dbReference type="InterPro" id="IPR050624">
    <property type="entry name" value="HTH-type_Tx_Regulator"/>
</dbReference>
<reference evidence="5" key="1">
    <citation type="journal article" date="2019" name="Int. J. Syst. Evol. Microbiol.">
        <title>The Global Catalogue of Microorganisms (GCM) 10K type strain sequencing project: providing services to taxonomists for standard genome sequencing and annotation.</title>
        <authorList>
            <consortium name="The Broad Institute Genomics Platform"/>
            <consortium name="The Broad Institute Genome Sequencing Center for Infectious Disease"/>
            <person name="Wu L."/>
            <person name="Ma J."/>
        </authorList>
    </citation>
    <scope>NUCLEOTIDE SEQUENCE [LARGE SCALE GENOMIC DNA]</scope>
    <source>
        <strain evidence="5">KCTC 12907</strain>
    </source>
</reference>
<evidence type="ECO:0000259" key="3">
    <source>
        <dbReference type="PROSITE" id="PS50977"/>
    </source>
</evidence>
<dbReference type="SUPFAM" id="SSF46689">
    <property type="entry name" value="Homeodomain-like"/>
    <property type="match status" value="1"/>
</dbReference>
<accession>A0ABW2FER2</accession>
<dbReference type="Gene3D" id="1.10.357.10">
    <property type="entry name" value="Tetracycline Repressor, domain 2"/>
    <property type="match status" value="1"/>
</dbReference>